<sequence length="325" mass="38624">MVPIKVLRTIAFKHNIDPSHMSYPIMTQDLNKYMAGMKGERSIHFFLYPIIHKNYTPFYNARLYAFGQHFEMDVLLITNQFILILEVKNLQGRIRFDHQSGGMIQIKDDVETLYQDPIIQVERHKTLLQKWLSDRGYQVPIETLVCFVNRNVILDRETHTDPRIIYGYKLAQKYEELVEQYYNHSYVLLKEKLYNLINSENQPLDITLMKKYGLNEHDFKPGILCLNCLSKTMVRNRHIWKCQNCHSEDAEALLRGLKDYFLIFGSNITNEKARSWLKESDRHYIKKILDRLSADKTGTRKSTNYILDFNYEEDYNYLLKLLNSS</sequence>
<dbReference type="Pfam" id="PF08378">
    <property type="entry name" value="NERD"/>
    <property type="match status" value="1"/>
</dbReference>
<dbReference type="RefSeq" id="WP_091774777.1">
    <property type="nucleotide sequence ID" value="NZ_CAESCL010000108.1"/>
</dbReference>
<dbReference type="EMBL" id="FOES01000034">
    <property type="protein sequence ID" value="SEQ91784.1"/>
    <property type="molecule type" value="Genomic_DNA"/>
</dbReference>
<evidence type="ECO:0000313" key="2">
    <source>
        <dbReference type="EMBL" id="SEQ91784.1"/>
    </source>
</evidence>
<protein>
    <submittedName>
        <fullName evidence="2">Nuclease-related domain-containing protein</fullName>
    </submittedName>
</protein>
<reference evidence="2 3" key="1">
    <citation type="submission" date="2016-10" db="EMBL/GenBank/DDBJ databases">
        <authorList>
            <person name="de Groot N.N."/>
        </authorList>
    </citation>
    <scope>NUCLEOTIDE SEQUENCE [LARGE SCALE GENOMIC DNA]</scope>
    <source>
        <strain evidence="2 3">DSM 21633</strain>
    </source>
</reference>
<accession>A0A1H9JYB2</accession>
<feature type="domain" description="NERD" evidence="1">
    <location>
        <begin position="35"/>
        <end position="151"/>
    </location>
</feature>
<evidence type="ECO:0000313" key="3">
    <source>
        <dbReference type="Proteomes" id="UP000199427"/>
    </source>
</evidence>
<organism evidence="2 3">
    <name type="scientific">Piscibacillus halophilus</name>
    <dbReference type="NCBI Taxonomy" id="571933"/>
    <lineage>
        <taxon>Bacteria</taxon>
        <taxon>Bacillati</taxon>
        <taxon>Bacillota</taxon>
        <taxon>Bacilli</taxon>
        <taxon>Bacillales</taxon>
        <taxon>Bacillaceae</taxon>
        <taxon>Piscibacillus</taxon>
    </lineage>
</organism>
<keyword evidence="3" id="KW-1185">Reference proteome</keyword>
<evidence type="ECO:0000259" key="1">
    <source>
        <dbReference type="PROSITE" id="PS50965"/>
    </source>
</evidence>
<dbReference type="AlphaFoldDB" id="A0A1H9JYB2"/>
<dbReference type="STRING" id="571933.SAMN05216362_13414"/>
<dbReference type="PROSITE" id="PS50965">
    <property type="entry name" value="NERD"/>
    <property type="match status" value="1"/>
</dbReference>
<name>A0A1H9JYB2_9BACI</name>
<gene>
    <name evidence="2" type="ORF">SAMN05216362_13414</name>
</gene>
<dbReference type="InterPro" id="IPR011528">
    <property type="entry name" value="NERD"/>
</dbReference>
<proteinExistence type="predicted"/>
<dbReference type="Proteomes" id="UP000199427">
    <property type="component" value="Unassembled WGS sequence"/>
</dbReference>
<dbReference type="OrthoDB" id="569879at2"/>